<sequence length="319" mass="35122">MPGEYILDVRDLVVRFRVKGRGFTEALKGVSLGVRRGDSYGIVGETGSGKSTLAKTILGINRPTSGSIYLEGREIDYSSSKDVSLARRNIGIVFQDPVGSLNPREPVYRIIRAGLINSDVPKDRYEERIVEISRQVGIPQGKLWSYPGQLSGGEKQRVSIARALVAPKKILILDEPTSSLDVSIQAEILNLLRDLRRSMSITFIYISHDINVIRFMCNRVSVLYYGKVVECGETKTVLSSPAHPYTRVLTGSVLGIQRSEIQASDSVAGGHVSTEGGCIFRKVCPSAFEKCSVEPAPTALDGDHSVWCHIYEKSEEVYQ</sequence>
<keyword evidence="2" id="KW-0547">Nucleotide-binding</keyword>
<evidence type="ECO:0000259" key="4">
    <source>
        <dbReference type="PROSITE" id="PS50893"/>
    </source>
</evidence>
<dbReference type="PROSITE" id="PS00211">
    <property type="entry name" value="ABC_TRANSPORTER_1"/>
    <property type="match status" value="1"/>
</dbReference>
<dbReference type="EMBL" id="BMNY01000001">
    <property type="protein sequence ID" value="GGM70661.1"/>
    <property type="molecule type" value="Genomic_DNA"/>
</dbReference>
<dbReference type="InterPro" id="IPR027417">
    <property type="entry name" value="P-loop_NTPase"/>
</dbReference>
<dbReference type="AlphaFoldDB" id="A0AA37F925"/>
<evidence type="ECO:0000313" key="6">
    <source>
        <dbReference type="Proteomes" id="UP000632195"/>
    </source>
</evidence>
<dbReference type="Pfam" id="PF00005">
    <property type="entry name" value="ABC_tran"/>
    <property type="match status" value="1"/>
</dbReference>
<dbReference type="PANTHER" id="PTHR43776">
    <property type="entry name" value="TRANSPORT ATP-BINDING PROTEIN"/>
    <property type="match status" value="1"/>
</dbReference>
<proteinExistence type="predicted"/>
<reference evidence="5" key="1">
    <citation type="journal article" date="2014" name="Int. J. Syst. Evol. Microbiol.">
        <title>Complete genome sequence of Corynebacterium casei LMG S-19264T (=DSM 44701T), isolated from a smear-ripened cheese.</title>
        <authorList>
            <consortium name="US DOE Joint Genome Institute (JGI-PGF)"/>
            <person name="Walter F."/>
            <person name="Albersmeier A."/>
            <person name="Kalinowski J."/>
            <person name="Ruckert C."/>
        </authorList>
    </citation>
    <scope>NUCLEOTIDE SEQUENCE</scope>
    <source>
        <strain evidence="5">JCM 13583</strain>
    </source>
</reference>
<dbReference type="Pfam" id="PF08352">
    <property type="entry name" value="oligo_HPY"/>
    <property type="match status" value="1"/>
</dbReference>
<evidence type="ECO:0000256" key="2">
    <source>
        <dbReference type="ARBA" id="ARBA00022741"/>
    </source>
</evidence>
<dbReference type="SMART" id="SM00382">
    <property type="entry name" value="AAA"/>
    <property type="match status" value="1"/>
</dbReference>
<dbReference type="GO" id="GO:0055085">
    <property type="term" value="P:transmembrane transport"/>
    <property type="evidence" value="ECO:0007669"/>
    <property type="project" value="UniProtKB-ARBA"/>
</dbReference>
<evidence type="ECO:0000256" key="3">
    <source>
        <dbReference type="ARBA" id="ARBA00022840"/>
    </source>
</evidence>
<protein>
    <submittedName>
        <fullName evidence="5">ABC transporter ATP-binding protein</fullName>
    </submittedName>
</protein>
<keyword evidence="6" id="KW-1185">Reference proteome</keyword>
<dbReference type="SUPFAM" id="SSF52540">
    <property type="entry name" value="P-loop containing nucleoside triphosphate hydrolases"/>
    <property type="match status" value="1"/>
</dbReference>
<dbReference type="GO" id="GO:0015833">
    <property type="term" value="P:peptide transport"/>
    <property type="evidence" value="ECO:0007669"/>
    <property type="project" value="InterPro"/>
</dbReference>
<dbReference type="GO" id="GO:0016887">
    <property type="term" value="F:ATP hydrolysis activity"/>
    <property type="evidence" value="ECO:0007669"/>
    <property type="project" value="InterPro"/>
</dbReference>
<comment type="caution">
    <text evidence="5">The sequence shown here is derived from an EMBL/GenBank/DDBJ whole genome shotgun (WGS) entry which is preliminary data.</text>
</comment>
<organism evidence="5 6">
    <name type="scientific">Thermogymnomonas acidicola</name>
    <dbReference type="NCBI Taxonomy" id="399579"/>
    <lineage>
        <taxon>Archaea</taxon>
        <taxon>Methanobacteriati</taxon>
        <taxon>Thermoplasmatota</taxon>
        <taxon>Thermoplasmata</taxon>
        <taxon>Thermoplasmatales</taxon>
        <taxon>Thermogymnomonas</taxon>
    </lineage>
</organism>
<feature type="domain" description="ABC transporter" evidence="4">
    <location>
        <begin position="7"/>
        <end position="250"/>
    </location>
</feature>
<evidence type="ECO:0000256" key="1">
    <source>
        <dbReference type="ARBA" id="ARBA00022448"/>
    </source>
</evidence>
<name>A0AA37F925_9ARCH</name>
<evidence type="ECO:0000313" key="5">
    <source>
        <dbReference type="EMBL" id="GGM70661.1"/>
    </source>
</evidence>
<dbReference type="InterPro" id="IPR050319">
    <property type="entry name" value="ABC_transp_ATP-bind"/>
</dbReference>
<keyword evidence="1" id="KW-0813">Transport</keyword>
<reference evidence="5" key="2">
    <citation type="submission" date="2022-09" db="EMBL/GenBank/DDBJ databases">
        <authorList>
            <person name="Sun Q."/>
            <person name="Ohkuma M."/>
        </authorList>
    </citation>
    <scope>NUCLEOTIDE SEQUENCE</scope>
    <source>
        <strain evidence="5">JCM 13583</strain>
    </source>
</reference>
<dbReference type="NCBIfam" id="TIGR01727">
    <property type="entry name" value="oligo_HPY"/>
    <property type="match status" value="1"/>
</dbReference>
<dbReference type="RefSeq" id="WP_188680166.1">
    <property type="nucleotide sequence ID" value="NZ_BMNY01000001.1"/>
</dbReference>
<dbReference type="InterPro" id="IPR017871">
    <property type="entry name" value="ABC_transporter-like_CS"/>
</dbReference>
<dbReference type="Proteomes" id="UP000632195">
    <property type="component" value="Unassembled WGS sequence"/>
</dbReference>
<dbReference type="InterPro" id="IPR003439">
    <property type="entry name" value="ABC_transporter-like_ATP-bd"/>
</dbReference>
<keyword evidence="3 5" id="KW-0067">ATP-binding</keyword>
<accession>A0AA37F925</accession>
<dbReference type="GO" id="GO:0005524">
    <property type="term" value="F:ATP binding"/>
    <property type="evidence" value="ECO:0007669"/>
    <property type="project" value="UniProtKB-KW"/>
</dbReference>
<dbReference type="Gene3D" id="3.40.50.300">
    <property type="entry name" value="P-loop containing nucleotide triphosphate hydrolases"/>
    <property type="match status" value="1"/>
</dbReference>
<gene>
    <name evidence="5" type="ORF">GCM10007108_05850</name>
</gene>
<dbReference type="InterPro" id="IPR003593">
    <property type="entry name" value="AAA+_ATPase"/>
</dbReference>
<dbReference type="PROSITE" id="PS50893">
    <property type="entry name" value="ABC_TRANSPORTER_2"/>
    <property type="match status" value="1"/>
</dbReference>
<dbReference type="CDD" id="cd03257">
    <property type="entry name" value="ABC_NikE_OppD_transporters"/>
    <property type="match status" value="1"/>
</dbReference>
<dbReference type="InterPro" id="IPR013563">
    <property type="entry name" value="Oligopep_ABC_C"/>
</dbReference>